<feature type="region of interest" description="Disordered" evidence="1">
    <location>
        <begin position="28"/>
        <end position="50"/>
    </location>
</feature>
<protein>
    <submittedName>
        <fullName evidence="2">Uncharacterized protein</fullName>
    </submittedName>
</protein>
<dbReference type="AlphaFoldDB" id="A0A0K2TMT6"/>
<evidence type="ECO:0000313" key="2">
    <source>
        <dbReference type="EMBL" id="CDW26907.1"/>
    </source>
</evidence>
<reference evidence="2" key="1">
    <citation type="submission" date="2014-05" db="EMBL/GenBank/DDBJ databases">
        <authorList>
            <person name="Chronopoulou M."/>
        </authorList>
    </citation>
    <scope>NUCLEOTIDE SEQUENCE</scope>
    <source>
        <tissue evidence="2">Whole organism</tissue>
    </source>
</reference>
<proteinExistence type="predicted"/>
<dbReference type="EMBL" id="HACA01009546">
    <property type="protein sequence ID" value="CDW26907.1"/>
    <property type="molecule type" value="Transcribed_RNA"/>
</dbReference>
<name>A0A0K2TMT6_LEPSM</name>
<organism evidence="2">
    <name type="scientific">Lepeophtheirus salmonis</name>
    <name type="common">Salmon louse</name>
    <name type="synonym">Caligus salmonis</name>
    <dbReference type="NCBI Taxonomy" id="72036"/>
    <lineage>
        <taxon>Eukaryota</taxon>
        <taxon>Metazoa</taxon>
        <taxon>Ecdysozoa</taxon>
        <taxon>Arthropoda</taxon>
        <taxon>Crustacea</taxon>
        <taxon>Multicrustacea</taxon>
        <taxon>Hexanauplia</taxon>
        <taxon>Copepoda</taxon>
        <taxon>Siphonostomatoida</taxon>
        <taxon>Caligidae</taxon>
        <taxon>Lepeophtheirus</taxon>
    </lineage>
</organism>
<evidence type="ECO:0000256" key="1">
    <source>
        <dbReference type="SAM" id="MobiDB-lite"/>
    </source>
</evidence>
<sequence>MLFEQKDRVDADRDCELLSEEKVAFWDPQTWPPNSPDMNPMYGISTKSIK</sequence>
<accession>A0A0K2TMT6</accession>